<dbReference type="InterPro" id="IPR036291">
    <property type="entry name" value="NAD(P)-bd_dom_sf"/>
</dbReference>
<comment type="pathway">
    <text evidence="5">Amino-acid biosynthesis; L-arginine biosynthesis; N(2)-acetyl-L-ornithine from L-glutamate: step 3/4.</text>
</comment>
<keyword evidence="9" id="KW-1185">Reference proteome</keyword>
<keyword evidence="5" id="KW-0963">Cytoplasm</keyword>
<dbReference type="Gene3D" id="3.40.50.720">
    <property type="entry name" value="NAD(P)-binding Rossmann-like Domain"/>
    <property type="match status" value="1"/>
</dbReference>
<dbReference type="InterPro" id="IPR000706">
    <property type="entry name" value="AGPR_type-1"/>
</dbReference>
<dbReference type="NCBIfam" id="TIGR01850">
    <property type="entry name" value="argC"/>
    <property type="match status" value="1"/>
</dbReference>
<evidence type="ECO:0000313" key="8">
    <source>
        <dbReference type="EMBL" id="MEL5988177.1"/>
    </source>
</evidence>
<comment type="subcellular location">
    <subcellularLocation>
        <location evidence="5">Cytoplasm</location>
    </subcellularLocation>
</comment>
<keyword evidence="3 5" id="KW-0521">NADP</keyword>
<comment type="caution">
    <text evidence="8">The sequence shown here is derived from an EMBL/GenBank/DDBJ whole genome shotgun (WGS) entry which is preliminary data.</text>
</comment>
<dbReference type="Gene3D" id="3.30.360.10">
    <property type="entry name" value="Dihydrodipicolinate Reductase, domain 2"/>
    <property type="match status" value="1"/>
</dbReference>
<comment type="similarity">
    <text evidence="5">Belongs to the NAGSA dehydrogenase family. Type 1 subfamily.</text>
</comment>
<keyword evidence="2 5" id="KW-0028">Amino-acid biosynthesis</keyword>
<dbReference type="GO" id="GO:0003942">
    <property type="term" value="F:N-acetyl-gamma-glutamyl-phosphate reductase activity"/>
    <property type="evidence" value="ECO:0007669"/>
    <property type="project" value="UniProtKB-EC"/>
</dbReference>
<dbReference type="SUPFAM" id="SSF51735">
    <property type="entry name" value="NAD(P)-binding Rossmann-fold domains"/>
    <property type="match status" value="1"/>
</dbReference>
<dbReference type="SUPFAM" id="SSF55347">
    <property type="entry name" value="Glyceraldehyde-3-phosphate dehydrogenase-like, C-terminal domain"/>
    <property type="match status" value="1"/>
</dbReference>
<dbReference type="SMART" id="SM00859">
    <property type="entry name" value="Semialdhyde_dh"/>
    <property type="match status" value="1"/>
</dbReference>
<feature type="active site" evidence="5 6">
    <location>
        <position position="148"/>
    </location>
</feature>
<evidence type="ECO:0000256" key="6">
    <source>
        <dbReference type="PROSITE-ProRule" id="PRU10010"/>
    </source>
</evidence>
<evidence type="ECO:0000259" key="7">
    <source>
        <dbReference type="SMART" id="SM00859"/>
    </source>
</evidence>
<evidence type="ECO:0000256" key="1">
    <source>
        <dbReference type="ARBA" id="ARBA00022571"/>
    </source>
</evidence>
<keyword evidence="4 5" id="KW-0560">Oxidoreductase</keyword>
<evidence type="ECO:0000256" key="4">
    <source>
        <dbReference type="ARBA" id="ARBA00023002"/>
    </source>
</evidence>
<feature type="domain" description="Semialdehyde dehydrogenase NAD-binding" evidence="7">
    <location>
        <begin position="2"/>
        <end position="140"/>
    </location>
</feature>
<dbReference type="InterPro" id="IPR000534">
    <property type="entry name" value="Semialdehyde_DH_NAD-bd"/>
</dbReference>
<dbReference type="RefSeq" id="WP_336663323.1">
    <property type="nucleotide sequence ID" value="NZ_JBBCRB010000001.1"/>
</dbReference>
<evidence type="ECO:0000313" key="9">
    <source>
        <dbReference type="Proteomes" id="UP001398420"/>
    </source>
</evidence>
<keyword evidence="1 5" id="KW-0055">Arginine biosynthesis</keyword>
<gene>
    <name evidence="5 8" type="primary">argC</name>
    <name evidence="8" type="ORF">AAF454_07065</name>
</gene>
<dbReference type="InterPro" id="IPR023013">
    <property type="entry name" value="AGPR_AS"/>
</dbReference>
<dbReference type="EMBL" id="JBCEWA010000004">
    <property type="protein sequence ID" value="MEL5988177.1"/>
    <property type="molecule type" value="Genomic_DNA"/>
</dbReference>
<dbReference type="InterPro" id="IPR058924">
    <property type="entry name" value="AGPR_dimerisation_dom"/>
</dbReference>
<dbReference type="PANTHER" id="PTHR32338">
    <property type="entry name" value="N-ACETYL-GAMMA-GLUTAMYL-PHOSPHATE REDUCTASE, CHLOROPLASTIC-RELATED-RELATED"/>
    <property type="match status" value="1"/>
</dbReference>
<dbReference type="CDD" id="cd17895">
    <property type="entry name" value="AGPR_1_N"/>
    <property type="match status" value="1"/>
</dbReference>
<name>A0ABU9LMT8_9BACL</name>
<protein>
    <recommendedName>
        <fullName evidence="5">N-acetyl-gamma-glutamyl-phosphate reductase</fullName>
        <shortName evidence="5">AGPR</shortName>
        <ecNumber evidence="5">1.2.1.38</ecNumber>
    </recommendedName>
    <alternativeName>
        <fullName evidence="5">N-acetyl-glutamate semialdehyde dehydrogenase</fullName>
        <shortName evidence="5">NAGSA dehydrogenase</shortName>
    </alternativeName>
</protein>
<dbReference type="Pfam" id="PF22698">
    <property type="entry name" value="Semialdhyde_dhC_1"/>
    <property type="match status" value="1"/>
</dbReference>
<proteinExistence type="inferred from homology"/>
<accession>A0ABU9LMT8</accession>
<sequence>MKVGIIGATGYGGLELVRLLSSHPAVQEIQLFTSSEEGISFSAKYPHLTTLYDQPLEAITKEAIAQLDVVFLGTPSGISGQLIPEIYNEQTVFIDLSGDLRLKNIENYENWYGKKAAPQGLVNRSVYGLCGWNDAAIKEAQVIANPGCYPTATLLSILPLLQKGLVKHHNIIIDAKSGVSGSGNKPSQMTHFTETTEATTIYKINQHQHIPEIEQAIELFTGKVEPITFSTHLVPMIRGIITTSYLQVESGVTEEQLYRAYEDVYADDPFIRIVPSVQKLSTNQVRGTNYCDITINLDARTNRLTVVAVIDNLVKGAAGQAIQNMNKIMGYEEQAGLKQVPLFI</sequence>
<evidence type="ECO:0000256" key="2">
    <source>
        <dbReference type="ARBA" id="ARBA00022605"/>
    </source>
</evidence>
<organism evidence="8 9">
    <name type="scientific">Kurthia gibsonii</name>
    <dbReference type="NCBI Taxonomy" id="33946"/>
    <lineage>
        <taxon>Bacteria</taxon>
        <taxon>Bacillati</taxon>
        <taxon>Bacillota</taxon>
        <taxon>Bacilli</taxon>
        <taxon>Bacillales</taxon>
        <taxon>Caryophanaceae</taxon>
        <taxon>Kurthia</taxon>
    </lineage>
</organism>
<reference evidence="8 9" key="1">
    <citation type="submission" date="2024-04" db="EMBL/GenBank/DDBJ databases">
        <authorList>
            <person name="Wu Y.S."/>
            <person name="Zhang L."/>
        </authorList>
    </citation>
    <scope>NUCLEOTIDE SEQUENCE [LARGE SCALE GENOMIC DNA]</scope>
    <source>
        <strain evidence="8 9">KG-01</strain>
    </source>
</reference>
<dbReference type="EC" id="1.2.1.38" evidence="5"/>
<dbReference type="Pfam" id="PF01118">
    <property type="entry name" value="Semialdhyde_dh"/>
    <property type="match status" value="1"/>
</dbReference>
<evidence type="ECO:0000256" key="3">
    <source>
        <dbReference type="ARBA" id="ARBA00022857"/>
    </source>
</evidence>
<dbReference type="CDD" id="cd23934">
    <property type="entry name" value="AGPR_1_C"/>
    <property type="match status" value="1"/>
</dbReference>
<evidence type="ECO:0000256" key="5">
    <source>
        <dbReference type="HAMAP-Rule" id="MF_00150"/>
    </source>
</evidence>
<dbReference type="Proteomes" id="UP001398420">
    <property type="component" value="Unassembled WGS sequence"/>
</dbReference>
<comment type="catalytic activity">
    <reaction evidence="5">
        <text>N-acetyl-L-glutamate 5-semialdehyde + phosphate + NADP(+) = N-acetyl-L-glutamyl 5-phosphate + NADPH + H(+)</text>
        <dbReference type="Rhea" id="RHEA:21588"/>
        <dbReference type="ChEBI" id="CHEBI:15378"/>
        <dbReference type="ChEBI" id="CHEBI:29123"/>
        <dbReference type="ChEBI" id="CHEBI:43474"/>
        <dbReference type="ChEBI" id="CHEBI:57783"/>
        <dbReference type="ChEBI" id="CHEBI:57936"/>
        <dbReference type="ChEBI" id="CHEBI:58349"/>
        <dbReference type="EC" id="1.2.1.38"/>
    </reaction>
</comment>
<comment type="function">
    <text evidence="5">Catalyzes the NADPH-dependent reduction of N-acetyl-5-glutamyl phosphate to yield N-acetyl-L-glutamate 5-semialdehyde.</text>
</comment>
<dbReference type="HAMAP" id="MF_00150">
    <property type="entry name" value="ArgC_type1"/>
    <property type="match status" value="1"/>
</dbReference>
<dbReference type="PROSITE" id="PS01224">
    <property type="entry name" value="ARGC"/>
    <property type="match status" value="1"/>
</dbReference>
<dbReference type="PANTHER" id="PTHR32338:SF10">
    <property type="entry name" value="N-ACETYL-GAMMA-GLUTAMYL-PHOSPHATE REDUCTASE, CHLOROPLASTIC-RELATED"/>
    <property type="match status" value="1"/>
</dbReference>
<dbReference type="InterPro" id="IPR050085">
    <property type="entry name" value="AGPR"/>
</dbReference>